<dbReference type="Proteomes" id="UP001162501">
    <property type="component" value="Chromosome 14"/>
</dbReference>
<reference evidence="1" key="2">
    <citation type="submission" date="2025-03" db="EMBL/GenBank/DDBJ databases">
        <authorList>
            <consortium name="ELIXIR-Norway"/>
            <consortium name="Elixir Norway"/>
        </authorList>
    </citation>
    <scope>NUCLEOTIDE SEQUENCE</scope>
</reference>
<name>A0AC59YG50_RANTA</name>
<feature type="non-terminal residue" evidence="1">
    <location>
        <position position="193"/>
    </location>
</feature>
<proteinExistence type="predicted"/>
<evidence type="ECO:0000313" key="2">
    <source>
        <dbReference type="Proteomes" id="UP001162501"/>
    </source>
</evidence>
<dbReference type="EMBL" id="OX596098">
    <property type="protein sequence ID" value="CAM9649173.1"/>
    <property type="molecule type" value="Genomic_DNA"/>
</dbReference>
<organism evidence="1 2">
    <name type="scientific">Rangifer tarandus platyrhynchus</name>
    <name type="common">Svalbard reindeer</name>
    <dbReference type="NCBI Taxonomy" id="3082113"/>
    <lineage>
        <taxon>Eukaryota</taxon>
        <taxon>Metazoa</taxon>
        <taxon>Chordata</taxon>
        <taxon>Craniata</taxon>
        <taxon>Vertebrata</taxon>
        <taxon>Euteleostomi</taxon>
        <taxon>Mammalia</taxon>
        <taxon>Eutheria</taxon>
        <taxon>Laurasiatheria</taxon>
        <taxon>Artiodactyla</taxon>
        <taxon>Ruminantia</taxon>
        <taxon>Pecora</taxon>
        <taxon>Cervidae</taxon>
        <taxon>Odocoileinae</taxon>
        <taxon>Rangifer</taxon>
    </lineage>
</organism>
<sequence length="193" mass="20359">MPRKVTKCVPSATPCTLLLSPRYHVSTYRASQTSRQQPEAPGPAAPGHVQGVPQMMGKAGGCTRNLTPQPDAHTPSVTRDSASSVQATTCGSISTASPGVTELSLRRLDSVLSGPMSGCLWLGVGLQLSEQAAPTGGISVHAKPHRCVFPERDPACWVSSSLVHDQVVIEISRVSDADNAHRSRVVSKLPQFS</sequence>
<gene>
    <name evidence="1" type="ORF">MRATA1EN22A_LOCUS5494</name>
</gene>
<reference evidence="1" key="1">
    <citation type="submission" date="2023-05" db="EMBL/GenBank/DDBJ databases">
        <authorList>
            <consortium name="ELIXIR-Norway"/>
        </authorList>
    </citation>
    <scope>NUCLEOTIDE SEQUENCE</scope>
</reference>
<accession>A0AC59YG50</accession>
<evidence type="ECO:0000313" key="1">
    <source>
        <dbReference type="EMBL" id="CAM9649173.1"/>
    </source>
</evidence>
<protein>
    <submittedName>
        <fullName evidence="1">Uncharacterized protein</fullName>
    </submittedName>
</protein>